<gene>
    <name evidence="2" type="ORF">BK796_00550</name>
</gene>
<dbReference type="InterPro" id="IPR036291">
    <property type="entry name" value="NAD(P)-bd_dom_sf"/>
</dbReference>
<feature type="domain" description="NAD-dependent epimerase/dehydratase" evidence="1">
    <location>
        <begin position="3"/>
        <end position="223"/>
    </location>
</feature>
<sequence>MKILITGITGFLGSRLSELLRKREFEVSGSSRVGDTTRNIYATGDIDGHTHWQEIVSGCDVVIHAAGRAHILRDTETDITEAFMRVNCEATIKLAKDACAAGVKQFIFISSIGVNGENRQLQVISEMSTPNPLSPYALSKYEAEKQLLEIFKDTEMGITIIRPALICGPGAPGNIERLLKLVASGLPLPFKHVNNVRGMASLDNVCDFIIHCINHPLAKGEIFVFSDEDELSIEEIANTMSAGMNKKTRLIAVPPLLLKVLLTMFGKRKIYEQLFSSLSIDASKSRNFMKWQPVITIRDSLFAAGQAFHKDKK</sequence>
<dbReference type="EMBL" id="NITV01000001">
    <property type="protein sequence ID" value="PDO90093.1"/>
    <property type="molecule type" value="Genomic_DNA"/>
</dbReference>
<name>A0ABX4IUE3_9ENTR</name>
<proteinExistence type="predicted"/>
<reference evidence="2 3" key="1">
    <citation type="submission" date="2017-06" db="EMBL/GenBank/DDBJ databases">
        <title>Draft genome sequence of nitrogen-fixing Kosakonia pseudosacchari strain NN143 isolated from sugarcane roots.</title>
        <authorList>
            <person name="Li Y."/>
            <person name="Li S."/>
            <person name="Lin L."/>
            <person name="Wu X."/>
            <person name="Yang L."/>
            <person name="Li Y."/>
            <person name="An Q."/>
        </authorList>
    </citation>
    <scope>NUCLEOTIDE SEQUENCE [LARGE SCALE GENOMIC DNA]</scope>
    <source>
        <strain evidence="2 3">NN143</strain>
    </source>
</reference>
<dbReference type="PANTHER" id="PTHR48079:SF6">
    <property type="entry name" value="NAD(P)-BINDING DOMAIN-CONTAINING PROTEIN-RELATED"/>
    <property type="match status" value="1"/>
</dbReference>
<accession>A0ABX4IUE3</accession>
<dbReference type="PANTHER" id="PTHR48079">
    <property type="entry name" value="PROTEIN YEEZ"/>
    <property type="match status" value="1"/>
</dbReference>
<dbReference type="RefSeq" id="WP_097399450.1">
    <property type="nucleotide sequence ID" value="NZ_CP158850.1"/>
</dbReference>
<dbReference type="Proteomes" id="UP000219642">
    <property type="component" value="Unassembled WGS sequence"/>
</dbReference>
<dbReference type="Pfam" id="PF01370">
    <property type="entry name" value="Epimerase"/>
    <property type="match status" value="1"/>
</dbReference>
<evidence type="ECO:0000259" key="1">
    <source>
        <dbReference type="Pfam" id="PF01370"/>
    </source>
</evidence>
<comment type="caution">
    <text evidence="2">The sequence shown here is derived from an EMBL/GenBank/DDBJ whole genome shotgun (WGS) entry which is preliminary data.</text>
</comment>
<organism evidence="2 3">
    <name type="scientific">Kosakonia pseudosacchari</name>
    <dbReference type="NCBI Taxonomy" id="1646340"/>
    <lineage>
        <taxon>Bacteria</taxon>
        <taxon>Pseudomonadati</taxon>
        <taxon>Pseudomonadota</taxon>
        <taxon>Gammaproteobacteria</taxon>
        <taxon>Enterobacterales</taxon>
        <taxon>Enterobacteriaceae</taxon>
        <taxon>Kosakonia</taxon>
    </lineage>
</organism>
<evidence type="ECO:0000313" key="3">
    <source>
        <dbReference type="Proteomes" id="UP000219642"/>
    </source>
</evidence>
<dbReference type="Gene3D" id="3.40.50.720">
    <property type="entry name" value="NAD(P)-binding Rossmann-like Domain"/>
    <property type="match status" value="1"/>
</dbReference>
<dbReference type="InterPro" id="IPR001509">
    <property type="entry name" value="Epimerase_deHydtase"/>
</dbReference>
<keyword evidence="3" id="KW-1185">Reference proteome</keyword>
<dbReference type="SUPFAM" id="SSF51735">
    <property type="entry name" value="NAD(P)-binding Rossmann-fold domains"/>
    <property type="match status" value="1"/>
</dbReference>
<protein>
    <submittedName>
        <fullName evidence="2">NAD-dependent epimerase</fullName>
    </submittedName>
</protein>
<evidence type="ECO:0000313" key="2">
    <source>
        <dbReference type="EMBL" id="PDO90093.1"/>
    </source>
</evidence>
<dbReference type="InterPro" id="IPR051783">
    <property type="entry name" value="NAD(P)-dependent_oxidoreduct"/>
</dbReference>